<sequence>MASTFVVTLNVGGELFQTTAATLSRAGVVSPLASLGPTPVSAPHFLDRDSRLFALLLFFLRRGSLASSAPPSAVLLSKVRHFGVDAALIASLSPALAFSPLALRPYVLLPLDGCVAPSAVAVSLSPHSAALFAAHGGVVTRFNTALASRSSVLTPLPTVDSLVAMSPALALSGARVFPGVHLFRIPDDGPTTAREEAGGKKLMRRNWLGSGPSMATTSGGGEEGVKEKTMIVSWAFGGSRMVLARDDKQSIEVWDSTMSAISVNP</sequence>
<dbReference type="OrthoDB" id="6077599at2759"/>
<dbReference type="GO" id="GO:0051260">
    <property type="term" value="P:protein homooligomerization"/>
    <property type="evidence" value="ECO:0007669"/>
    <property type="project" value="InterPro"/>
</dbReference>
<dbReference type="PANTHER" id="PTHR11145">
    <property type="entry name" value="BTB/POZ DOMAIN-CONTAINING ADAPTER FOR CUL3-MEDIATED RHOA DEGRADATION PROTEIN FAMILY MEMBER"/>
    <property type="match status" value="1"/>
</dbReference>
<evidence type="ECO:0000313" key="3">
    <source>
        <dbReference type="Proteomes" id="UP000729402"/>
    </source>
</evidence>
<keyword evidence="3" id="KW-1185">Reference proteome</keyword>
<evidence type="ECO:0000259" key="1">
    <source>
        <dbReference type="Pfam" id="PF02214"/>
    </source>
</evidence>
<gene>
    <name evidence="2" type="ORF">GUJ93_ZPchr0458g22660</name>
</gene>
<dbReference type="AlphaFoldDB" id="A0A8J5RRJ5"/>
<dbReference type="InterPro" id="IPR045068">
    <property type="entry name" value="BACURD1-3"/>
</dbReference>
<comment type="caution">
    <text evidence="2">The sequence shown here is derived from an EMBL/GenBank/DDBJ whole genome shotgun (WGS) entry which is preliminary data.</text>
</comment>
<dbReference type="Proteomes" id="UP000729402">
    <property type="component" value="Unassembled WGS sequence"/>
</dbReference>
<dbReference type="EMBL" id="JAAALK010000953">
    <property type="protein sequence ID" value="KAG8043419.1"/>
    <property type="molecule type" value="Genomic_DNA"/>
</dbReference>
<organism evidence="2 3">
    <name type="scientific">Zizania palustris</name>
    <name type="common">Northern wild rice</name>
    <dbReference type="NCBI Taxonomy" id="103762"/>
    <lineage>
        <taxon>Eukaryota</taxon>
        <taxon>Viridiplantae</taxon>
        <taxon>Streptophyta</taxon>
        <taxon>Embryophyta</taxon>
        <taxon>Tracheophyta</taxon>
        <taxon>Spermatophyta</taxon>
        <taxon>Magnoliopsida</taxon>
        <taxon>Liliopsida</taxon>
        <taxon>Poales</taxon>
        <taxon>Poaceae</taxon>
        <taxon>BOP clade</taxon>
        <taxon>Oryzoideae</taxon>
        <taxon>Oryzeae</taxon>
        <taxon>Zizaniinae</taxon>
        <taxon>Zizania</taxon>
    </lineage>
</organism>
<reference evidence="2" key="1">
    <citation type="journal article" date="2021" name="bioRxiv">
        <title>Whole Genome Assembly and Annotation of Northern Wild Rice, Zizania palustris L., Supports a Whole Genome Duplication in the Zizania Genus.</title>
        <authorList>
            <person name="Haas M."/>
            <person name="Kono T."/>
            <person name="Macchietto M."/>
            <person name="Millas R."/>
            <person name="McGilp L."/>
            <person name="Shao M."/>
            <person name="Duquette J."/>
            <person name="Hirsch C.N."/>
            <person name="Kimball J."/>
        </authorList>
    </citation>
    <scope>NUCLEOTIDE SEQUENCE</scope>
    <source>
        <tissue evidence="2">Fresh leaf tissue</tissue>
    </source>
</reference>
<evidence type="ECO:0000313" key="2">
    <source>
        <dbReference type="EMBL" id="KAG8043419.1"/>
    </source>
</evidence>
<reference evidence="2" key="2">
    <citation type="submission" date="2021-02" db="EMBL/GenBank/DDBJ databases">
        <authorList>
            <person name="Kimball J.A."/>
            <person name="Haas M.W."/>
            <person name="Macchietto M."/>
            <person name="Kono T."/>
            <person name="Duquette J."/>
            <person name="Shao M."/>
        </authorList>
    </citation>
    <scope>NUCLEOTIDE SEQUENCE</scope>
    <source>
        <tissue evidence="2">Fresh leaf tissue</tissue>
    </source>
</reference>
<proteinExistence type="predicted"/>
<name>A0A8J5RRJ5_ZIZPA</name>
<dbReference type="Pfam" id="PF02214">
    <property type="entry name" value="BTB_2"/>
    <property type="match status" value="1"/>
</dbReference>
<accession>A0A8J5RRJ5</accession>
<dbReference type="PANTHER" id="PTHR11145:SF23">
    <property type="entry name" value="PROTEIN BINDING PROTEIN"/>
    <property type="match status" value="1"/>
</dbReference>
<protein>
    <recommendedName>
        <fullName evidence="1">Potassium channel tetramerisation-type BTB domain-containing protein</fullName>
    </recommendedName>
</protein>
<feature type="domain" description="Potassium channel tetramerisation-type BTB" evidence="1">
    <location>
        <begin position="7"/>
        <end position="89"/>
    </location>
</feature>
<dbReference type="InterPro" id="IPR003131">
    <property type="entry name" value="T1-type_BTB"/>
</dbReference>